<organism evidence="2 3">
    <name type="scientific">Talaromyces stipitatus (strain ATCC 10500 / CBS 375.48 / QM 6759 / NRRL 1006)</name>
    <name type="common">Penicillium stipitatum</name>
    <dbReference type="NCBI Taxonomy" id="441959"/>
    <lineage>
        <taxon>Eukaryota</taxon>
        <taxon>Fungi</taxon>
        <taxon>Dikarya</taxon>
        <taxon>Ascomycota</taxon>
        <taxon>Pezizomycotina</taxon>
        <taxon>Eurotiomycetes</taxon>
        <taxon>Eurotiomycetidae</taxon>
        <taxon>Eurotiales</taxon>
        <taxon>Trichocomaceae</taxon>
        <taxon>Talaromyces</taxon>
        <taxon>Talaromyces sect. Talaromyces</taxon>
    </lineage>
</organism>
<dbReference type="EMBL" id="EQ962652">
    <property type="protein sequence ID" value="EED24353.1"/>
    <property type="molecule type" value="Genomic_DNA"/>
</dbReference>
<keyword evidence="1" id="KW-0812">Transmembrane</keyword>
<proteinExistence type="predicted"/>
<protein>
    <submittedName>
        <fullName evidence="2">Uncharacterized protein</fullName>
    </submittedName>
</protein>
<feature type="transmembrane region" description="Helical" evidence="1">
    <location>
        <begin position="32"/>
        <end position="50"/>
    </location>
</feature>
<dbReference type="AlphaFoldDB" id="B8LVY7"/>
<keyword evidence="1" id="KW-1133">Transmembrane helix</keyword>
<reference evidence="3" key="1">
    <citation type="journal article" date="2015" name="Genome Announc.">
        <title>Genome sequence of the AIDS-associated pathogen Penicillium marneffei (ATCC18224) and its near taxonomic relative Talaromyces stipitatus (ATCC10500).</title>
        <authorList>
            <person name="Nierman W.C."/>
            <person name="Fedorova-Abrams N.D."/>
            <person name="Andrianopoulos A."/>
        </authorList>
    </citation>
    <scope>NUCLEOTIDE SEQUENCE [LARGE SCALE GENOMIC DNA]</scope>
    <source>
        <strain evidence="3">ATCC 10500 / CBS 375.48 / QM 6759 / NRRL 1006</strain>
    </source>
</reference>
<keyword evidence="3" id="KW-1185">Reference proteome</keyword>
<dbReference type="GeneID" id="8101033"/>
<dbReference type="VEuPathDB" id="FungiDB:TSTA_077200"/>
<sequence length="70" mass="7712">MDIASDAAEYKVIILSRNVIWRVKKISGAKKFALVAISLLTTAIIAVALTRMEVGLRSKKSYHDPAFSSF</sequence>
<name>B8LVY7_TALSN</name>
<accession>B8LVY7</accession>
<evidence type="ECO:0000313" key="2">
    <source>
        <dbReference type="EMBL" id="EED24353.1"/>
    </source>
</evidence>
<dbReference type="HOGENOM" id="CLU_2759529_0_0_1"/>
<keyword evidence="1" id="KW-0472">Membrane</keyword>
<dbReference type="InParanoid" id="B8LVY7"/>
<gene>
    <name evidence="2" type="ORF">TSTA_077200</name>
</gene>
<evidence type="ECO:0000256" key="1">
    <source>
        <dbReference type="SAM" id="Phobius"/>
    </source>
</evidence>
<dbReference type="Proteomes" id="UP000001745">
    <property type="component" value="Unassembled WGS sequence"/>
</dbReference>
<dbReference type="RefSeq" id="XP_002341740.1">
    <property type="nucleotide sequence ID" value="XM_002341699.1"/>
</dbReference>
<evidence type="ECO:0000313" key="3">
    <source>
        <dbReference type="Proteomes" id="UP000001745"/>
    </source>
</evidence>